<dbReference type="EMBL" id="JBGBPQ010000015">
    <property type="protein sequence ID" value="KAL1510551.1"/>
    <property type="molecule type" value="Genomic_DNA"/>
</dbReference>
<evidence type="ECO:0008006" key="3">
    <source>
        <dbReference type="Google" id="ProtNLM"/>
    </source>
</evidence>
<name>A0AB34J0W4_PRYPA</name>
<organism evidence="1 2">
    <name type="scientific">Prymnesium parvum</name>
    <name type="common">Toxic golden alga</name>
    <dbReference type="NCBI Taxonomy" id="97485"/>
    <lineage>
        <taxon>Eukaryota</taxon>
        <taxon>Haptista</taxon>
        <taxon>Haptophyta</taxon>
        <taxon>Prymnesiophyceae</taxon>
        <taxon>Prymnesiales</taxon>
        <taxon>Prymnesiaceae</taxon>
        <taxon>Prymnesium</taxon>
    </lineage>
</organism>
<evidence type="ECO:0000313" key="2">
    <source>
        <dbReference type="Proteomes" id="UP001515480"/>
    </source>
</evidence>
<keyword evidence="2" id="KW-1185">Reference proteome</keyword>
<evidence type="ECO:0000313" key="1">
    <source>
        <dbReference type="EMBL" id="KAL1510551.1"/>
    </source>
</evidence>
<dbReference type="Gene3D" id="3.30.2130.10">
    <property type="entry name" value="VC0802-like"/>
    <property type="match status" value="2"/>
</dbReference>
<sequence length="329" mass="35277">MKRALSSDDVPSPAREDAMATDFSTLSVYSYRSAVATIFVSPDEAPSRATALLSRLFGPREHGMFSATRSPAGTFLICDTTTTDGLMGAAVPTDEAWRVLYIHEGSEERQGSEISGTLSALCARLADASVAVLNVCTLARNFMLVREAACERALATLRATVEAGQAGGARGGGVAAQPIAAAKIRLRRARLAICSFKLESLPSLSHALLHFFFLEPAATFVHYFEMGGEISIIFEQAMLDRLASSFPSSAEALRHAAAGSLKTDWRVMSVAVCDGYEGVGILNRVCLPLSSLPLMNVSTLDETFLLFADQHASRALKLLEPHFAVEVEE</sequence>
<reference evidence="1 2" key="1">
    <citation type="journal article" date="2024" name="Science">
        <title>Giant polyketide synthase enzymes in the biosynthesis of giant marine polyether toxins.</title>
        <authorList>
            <person name="Fallon T.R."/>
            <person name="Shende V.V."/>
            <person name="Wierzbicki I.H."/>
            <person name="Pendleton A.L."/>
            <person name="Watervoot N.F."/>
            <person name="Auber R.P."/>
            <person name="Gonzalez D.J."/>
            <person name="Wisecaver J.H."/>
            <person name="Moore B.S."/>
        </authorList>
    </citation>
    <scope>NUCLEOTIDE SEQUENCE [LARGE SCALE GENOMIC DNA]</scope>
    <source>
        <strain evidence="1 2">12B1</strain>
    </source>
</reference>
<dbReference type="Proteomes" id="UP001515480">
    <property type="component" value="Unassembled WGS sequence"/>
</dbReference>
<accession>A0AB34J0W4</accession>
<dbReference type="AlphaFoldDB" id="A0AB34J0W4"/>
<comment type="caution">
    <text evidence="1">The sequence shown here is derived from an EMBL/GenBank/DDBJ whole genome shotgun (WGS) entry which is preliminary data.</text>
</comment>
<dbReference type="InterPro" id="IPR051719">
    <property type="entry name" value="CASTOR_mTORC1"/>
</dbReference>
<dbReference type="PANTHER" id="PTHR31131:SF6">
    <property type="entry name" value="CASTOR ACT DOMAIN-CONTAINING PROTEIN"/>
    <property type="match status" value="1"/>
</dbReference>
<gene>
    <name evidence="1" type="ORF">AB1Y20_006854</name>
</gene>
<proteinExistence type="predicted"/>
<dbReference type="PANTHER" id="PTHR31131">
    <property type="entry name" value="CHROMOSOME 1, WHOLE GENOME SHOTGUN SEQUENCE"/>
    <property type="match status" value="1"/>
</dbReference>
<protein>
    <recommendedName>
        <fullName evidence="3">GATS-like protein 3</fullName>
    </recommendedName>
</protein>